<feature type="domain" description="PAS" evidence="16">
    <location>
        <begin position="249"/>
        <end position="314"/>
    </location>
</feature>
<dbReference type="PANTHER" id="PTHR43156">
    <property type="entry name" value="STAGE II SPORULATION PROTEIN E-RELATED"/>
    <property type="match status" value="1"/>
</dbReference>
<dbReference type="Pfam" id="PF07228">
    <property type="entry name" value="SpoIIE"/>
    <property type="match status" value="1"/>
</dbReference>
<comment type="subcellular location">
    <subcellularLocation>
        <location evidence="1">Cell membrane</location>
        <topology evidence="1">Multi-pass membrane protein</topology>
    </subcellularLocation>
</comment>
<dbReference type="InterPro" id="IPR036457">
    <property type="entry name" value="PPM-type-like_dom_sf"/>
</dbReference>
<evidence type="ECO:0000256" key="12">
    <source>
        <dbReference type="ARBA" id="ARBA00023136"/>
    </source>
</evidence>
<evidence type="ECO:0000256" key="7">
    <source>
        <dbReference type="ARBA" id="ARBA00022777"/>
    </source>
</evidence>
<keyword evidence="11" id="KW-0902">Two-component regulatory system</keyword>
<feature type="region of interest" description="Disordered" evidence="13">
    <location>
        <begin position="916"/>
        <end position="941"/>
    </location>
</feature>
<keyword evidence="9" id="KW-0067">ATP-binding</keyword>
<keyword evidence="12 14" id="KW-0472">Membrane</keyword>
<dbReference type="SUPFAM" id="SSF55781">
    <property type="entry name" value="GAF domain-like"/>
    <property type="match status" value="1"/>
</dbReference>
<dbReference type="SMART" id="SM00065">
    <property type="entry name" value="GAF"/>
    <property type="match status" value="1"/>
</dbReference>
<dbReference type="Pfam" id="PF13185">
    <property type="entry name" value="GAF_2"/>
    <property type="match status" value="1"/>
</dbReference>
<dbReference type="PANTHER" id="PTHR43156:SF2">
    <property type="entry name" value="STAGE II SPORULATION PROTEIN E"/>
    <property type="match status" value="1"/>
</dbReference>
<evidence type="ECO:0000256" key="14">
    <source>
        <dbReference type="SAM" id="Phobius"/>
    </source>
</evidence>
<dbReference type="SUPFAM" id="SSF103190">
    <property type="entry name" value="Sensory domain-like"/>
    <property type="match status" value="1"/>
</dbReference>
<dbReference type="Gene3D" id="3.30.450.20">
    <property type="entry name" value="PAS domain"/>
    <property type="match status" value="2"/>
</dbReference>
<dbReference type="Gene3D" id="3.30.565.10">
    <property type="entry name" value="Histidine kinase-like ATPase, C-terminal domain"/>
    <property type="match status" value="1"/>
</dbReference>
<dbReference type="InterPro" id="IPR033463">
    <property type="entry name" value="sCache_3"/>
</dbReference>
<dbReference type="RefSeq" id="WP_282514882.1">
    <property type="nucleotide sequence ID" value="NZ_JASCIR010000017.1"/>
</dbReference>
<keyword evidence="10 14" id="KW-1133">Transmembrane helix</keyword>
<dbReference type="Pfam" id="PF13581">
    <property type="entry name" value="HATPase_c_2"/>
    <property type="match status" value="1"/>
</dbReference>
<evidence type="ECO:0000259" key="17">
    <source>
        <dbReference type="SMART" id="SM00331"/>
    </source>
</evidence>
<dbReference type="InterPro" id="IPR003594">
    <property type="entry name" value="HATPase_dom"/>
</dbReference>
<keyword evidence="5 14" id="KW-0812">Transmembrane</keyword>
<name>A0ABT6RVG1_9ACTN</name>
<keyword evidence="3" id="KW-0597">Phosphoprotein</keyword>
<dbReference type="Pfam" id="PF08448">
    <property type="entry name" value="PAS_4"/>
    <property type="match status" value="1"/>
</dbReference>
<evidence type="ECO:0000313" key="19">
    <source>
        <dbReference type="Proteomes" id="UP001224661"/>
    </source>
</evidence>
<comment type="caution">
    <text evidence="18">The sequence shown here is derived from an EMBL/GenBank/DDBJ whole genome shotgun (WGS) entry which is preliminary data.</text>
</comment>
<dbReference type="Proteomes" id="UP001224661">
    <property type="component" value="Unassembled WGS sequence"/>
</dbReference>
<organism evidence="18 19">
    <name type="scientific">Streptomyces solicavernae</name>
    <dbReference type="NCBI Taxonomy" id="3043614"/>
    <lineage>
        <taxon>Bacteria</taxon>
        <taxon>Bacillati</taxon>
        <taxon>Actinomycetota</taxon>
        <taxon>Actinomycetes</taxon>
        <taxon>Kitasatosporales</taxon>
        <taxon>Streptomycetaceae</taxon>
        <taxon>Streptomyces</taxon>
    </lineage>
</organism>
<dbReference type="InterPro" id="IPR000014">
    <property type="entry name" value="PAS"/>
</dbReference>
<dbReference type="InterPro" id="IPR035965">
    <property type="entry name" value="PAS-like_dom_sf"/>
</dbReference>
<dbReference type="SUPFAM" id="SSF55874">
    <property type="entry name" value="ATPase domain of HSP90 chaperone/DNA topoisomerase II/histidine kinase"/>
    <property type="match status" value="1"/>
</dbReference>
<keyword evidence="8" id="KW-0378">Hydrolase</keyword>
<dbReference type="InterPro" id="IPR029016">
    <property type="entry name" value="GAF-like_dom_sf"/>
</dbReference>
<dbReference type="EMBL" id="JASCIR010000017">
    <property type="protein sequence ID" value="MDI3388427.1"/>
    <property type="molecule type" value="Genomic_DNA"/>
</dbReference>
<evidence type="ECO:0000256" key="10">
    <source>
        <dbReference type="ARBA" id="ARBA00022989"/>
    </source>
</evidence>
<keyword evidence="6" id="KW-0547">Nucleotide-binding</keyword>
<dbReference type="CDD" id="cd16936">
    <property type="entry name" value="HATPase_RsbW-like"/>
    <property type="match status" value="1"/>
</dbReference>
<evidence type="ECO:0000256" key="1">
    <source>
        <dbReference type="ARBA" id="ARBA00004651"/>
    </source>
</evidence>
<dbReference type="SUPFAM" id="SSF81606">
    <property type="entry name" value="PP2C-like"/>
    <property type="match status" value="1"/>
</dbReference>
<evidence type="ECO:0000256" key="8">
    <source>
        <dbReference type="ARBA" id="ARBA00022801"/>
    </source>
</evidence>
<keyword evidence="4" id="KW-0808">Transferase</keyword>
<evidence type="ECO:0000259" key="16">
    <source>
        <dbReference type="SMART" id="SM00091"/>
    </source>
</evidence>
<sequence length="941" mass="99918">MGKHGSEPRTSSPPPRPSGQHERQGRPAGRRRARLNARSVAGQVFLLQLGIVVILVVATLLVIVVQVRNQAADQARDEVLVAGEAFANGPGTAAALDGPDPTAVLQPRAEAARKRSGLDAVVVTDTKGLRLTHPDPEQIGKPFVGTIGPALEGRTIVESAQGPVLPGGETDVVQSVVPVLRADGSVAGIVSVSVTVKHVNRDVAHRLPVLLATAGGALLVAAGGAALVSRRLKRQTHGLGPVEMTRMYEHHDAVLHSVREGVLIVGADGRLLLANDEARRLLDLPADAERRQIAELGLAPAAARLLASGESVTDAVHLVGDRLLAVNVRPVDRHGGPAGSVATLRDSTELRALAGRAELARERLQLLYDAGVGIGTTLDVARTAEELTEIAVPRFADFATVELLDAVTRGDEPDDTDAAGDAAMHRIAVRGVQADPPLYPAGSSLHFVTGSPMAEGLATGHAVLAADLHASEGWRAQDPERARRVLEHGIHSLISVPLRARGVVLGSVNYWRSEQEPFTEDDVSFAEELSARAALSVDNARRYAREHAVAVTLQRSLLPRALPEQTALDVAHRYLPAEAGVGGDWFDVLPLPGARVALVVGDVVGHGLHAAATMGRLRTAVHNFSALDRGPDELIGHLDELVARIDADEADPEAAGEGMITGATCLYAIYDPVTGRCTLARAGHPGPAVVHPDGTAEFPDVPVSPPLGLGAGLPVETAELHLPEGSTLALYTDGLVEDRHRDLEVGLGLLRAALAETADRSPDEVCRAVLDTVLPERPGDDVALLVARTRRLVPDRVAEWDVPADPAAVSRVRADVTRKLADWDLDEAAFATELVVSELVTNAIRYGTDPIRLRLLHDRNSLICEVSDGSSTSPHLRRAKSTDEGGRGLFLVARFAERWGTRYTGRGKVIWTEQSLHHGSRTPEAESEESLLDQWGDDGEF</sequence>
<keyword evidence="19" id="KW-1185">Reference proteome</keyword>
<keyword evidence="2" id="KW-1003">Cell membrane</keyword>
<proteinExistence type="predicted"/>
<dbReference type="InterPro" id="IPR036890">
    <property type="entry name" value="HATPase_C_sf"/>
</dbReference>
<dbReference type="SMART" id="SM00091">
    <property type="entry name" value="PAS"/>
    <property type="match status" value="1"/>
</dbReference>
<evidence type="ECO:0000256" key="6">
    <source>
        <dbReference type="ARBA" id="ARBA00022741"/>
    </source>
</evidence>
<feature type="region of interest" description="Disordered" evidence="13">
    <location>
        <begin position="1"/>
        <end position="31"/>
    </location>
</feature>
<accession>A0ABT6RVG1</accession>
<dbReference type="Gene3D" id="3.30.450.40">
    <property type="match status" value="1"/>
</dbReference>
<evidence type="ECO:0000259" key="15">
    <source>
        <dbReference type="SMART" id="SM00065"/>
    </source>
</evidence>
<dbReference type="InterPro" id="IPR052016">
    <property type="entry name" value="Bact_Sigma-Reg"/>
</dbReference>
<feature type="domain" description="PPM-type phosphatase" evidence="17">
    <location>
        <begin position="565"/>
        <end position="789"/>
    </location>
</feature>
<evidence type="ECO:0000313" key="18">
    <source>
        <dbReference type="EMBL" id="MDI3388427.1"/>
    </source>
</evidence>
<evidence type="ECO:0000256" key="3">
    <source>
        <dbReference type="ARBA" id="ARBA00022553"/>
    </source>
</evidence>
<dbReference type="Gene3D" id="3.60.40.10">
    <property type="entry name" value="PPM-type phosphatase domain"/>
    <property type="match status" value="1"/>
</dbReference>
<feature type="compositionally biased region" description="Acidic residues" evidence="13">
    <location>
        <begin position="925"/>
        <end position="941"/>
    </location>
</feature>
<dbReference type="SMART" id="SM00331">
    <property type="entry name" value="PP2C_SIG"/>
    <property type="match status" value="1"/>
</dbReference>
<dbReference type="Pfam" id="PF17203">
    <property type="entry name" value="sCache_3_2"/>
    <property type="match status" value="1"/>
</dbReference>
<evidence type="ECO:0000256" key="5">
    <source>
        <dbReference type="ARBA" id="ARBA00022692"/>
    </source>
</evidence>
<dbReference type="InterPro" id="IPR029151">
    <property type="entry name" value="Sensor-like_sf"/>
</dbReference>
<gene>
    <name evidence="18" type="ORF">QIS99_19780</name>
</gene>
<evidence type="ECO:0000256" key="9">
    <source>
        <dbReference type="ARBA" id="ARBA00022840"/>
    </source>
</evidence>
<reference evidence="18 19" key="1">
    <citation type="submission" date="2023-05" db="EMBL/GenBank/DDBJ databases">
        <title>Draft genome sequence of Streptomyces sp. B-S-A8 isolated from a cave soil in Thailand.</title>
        <authorList>
            <person name="Chamroensaksri N."/>
            <person name="Muangham S."/>
        </authorList>
    </citation>
    <scope>NUCLEOTIDE SEQUENCE [LARGE SCALE GENOMIC DNA]</scope>
    <source>
        <strain evidence="18 19">B-S-A8</strain>
    </source>
</reference>
<keyword evidence="7" id="KW-0418">Kinase</keyword>
<evidence type="ECO:0000256" key="11">
    <source>
        <dbReference type="ARBA" id="ARBA00023012"/>
    </source>
</evidence>
<dbReference type="SUPFAM" id="SSF55785">
    <property type="entry name" value="PYP-like sensor domain (PAS domain)"/>
    <property type="match status" value="1"/>
</dbReference>
<feature type="transmembrane region" description="Helical" evidence="14">
    <location>
        <begin position="207"/>
        <end position="228"/>
    </location>
</feature>
<feature type="domain" description="GAF" evidence="15">
    <location>
        <begin position="375"/>
        <end position="547"/>
    </location>
</feature>
<protein>
    <submittedName>
        <fullName evidence="18">SpoIIE family protein phosphatase</fullName>
    </submittedName>
</protein>
<dbReference type="InterPro" id="IPR013656">
    <property type="entry name" value="PAS_4"/>
</dbReference>
<evidence type="ECO:0000256" key="13">
    <source>
        <dbReference type="SAM" id="MobiDB-lite"/>
    </source>
</evidence>
<dbReference type="InterPro" id="IPR003018">
    <property type="entry name" value="GAF"/>
</dbReference>
<dbReference type="InterPro" id="IPR001932">
    <property type="entry name" value="PPM-type_phosphatase-like_dom"/>
</dbReference>
<evidence type="ECO:0000256" key="4">
    <source>
        <dbReference type="ARBA" id="ARBA00022679"/>
    </source>
</evidence>
<feature type="transmembrane region" description="Helical" evidence="14">
    <location>
        <begin position="40"/>
        <end position="65"/>
    </location>
</feature>
<evidence type="ECO:0000256" key="2">
    <source>
        <dbReference type="ARBA" id="ARBA00022475"/>
    </source>
</evidence>